<organism evidence="1 2">
    <name type="scientific">Purpureocillium lilacinum</name>
    <name type="common">Paecilomyces lilacinus</name>
    <dbReference type="NCBI Taxonomy" id="33203"/>
    <lineage>
        <taxon>Eukaryota</taxon>
        <taxon>Fungi</taxon>
        <taxon>Dikarya</taxon>
        <taxon>Ascomycota</taxon>
        <taxon>Pezizomycotina</taxon>
        <taxon>Sordariomycetes</taxon>
        <taxon>Hypocreomycetidae</taxon>
        <taxon>Hypocreales</taxon>
        <taxon>Ophiocordycipitaceae</taxon>
        <taxon>Purpureocillium</taxon>
    </lineage>
</organism>
<sequence length="276" mass="30822">MSDPLDYTVGWICALPTEYAAAQALFDERHDRPRYVSRHDRNDYELGRIGPHNVVTAVFPAGEYGTSRAATVASDMLSTFTNIRVGLMVGIAGGAPSLDHDIRLGDVVVGVSTNASDKKYPYDPPEDRQEDLFQNGESADETPQILKVAVARLEAHCEDSQGHQLQQAIDWALEKYPRLKKKYQRPDHTTDRLHWPQFLDVETNQLVSATWQDDDPAMLVQRAERTVKDEPVIHYGKIGSSNLLLKDGSLRDKLADENDVLCFEMESAGLIGNFPA</sequence>
<gene>
    <name evidence="1" type="ORF">ACCO45_002220</name>
</gene>
<dbReference type="Proteomes" id="UP001638806">
    <property type="component" value="Unassembled WGS sequence"/>
</dbReference>
<keyword evidence="2" id="KW-1185">Reference proteome</keyword>
<comment type="caution">
    <text evidence="1">The sequence shown here is derived from an EMBL/GenBank/DDBJ whole genome shotgun (WGS) entry which is preliminary data.</text>
</comment>
<evidence type="ECO:0000313" key="2">
    <source>
        <dbReference type="Proteomes" id="UP001638806"/>
    </source>
</evidence>
<accession>A0ACC4EBQ4</accession>
<reference evidence="1" key="1">
    <citation type="submission" date="2024-12" db="EMBL/GenBank/DDBJ databases">
        <title>Comparative genomics and development of molecular markers within Purpureocillium lilacinum and among Purpureocillium species.</title>
        <authorList>
            <person name="Yeh Z.-Y."/>
            <person name="Ni N.-T."/>
            <person name="Lo P.-H."/>
            <person name="Mushyakhwo K."/>
            <person name="Lin C.-F."/>
            <person name="Nai Y.-S."/>
        </authorList>
    </citation>
    <scope>NUCLEOTIDE SEQUENCE</scope>
    <source>
        <strain evidence="1">NCHU-NPUST-175</strain>
    </source>
</reference>
<evidence type="ECO:0000313" key="1">
    <source>
        <dbReference type="EMBL" id="KAL3965216.1"/>
    </source>
</evidence>
<protein>
    <submittedName>
        <fullName evidence="1">Uncharacterized protein</fullName>
    </submittedName>
</protein>
<dbReference type="EMBL" id="JBGNUJ010000002">
    <property type="protein sequence ID" value="KAL3965216.1"/>
    <property type="molecule type" value="Genomic_DNA"/>
</dbReference>
<proteinExistence type="predicted"/>
<name>A0ACC4EBQ4_PURLI</name>